<feature type="domain" description="DUF3071" evidence="2">
    <location>
        <begin position="22"/>
        <end position="176"/>
    </location>
</feature>
<dbReference type="Proteomes" id="UP000198741">
    <property type="component" value="Chromosome I"/>
</dbReference>
<sequence>MRALRVLGLSDAPVEGAEKGSVKNLVCEDPVTGEQFSIPCDDRLKAGARGDLSRFGQLEIEMESQLRPREIQARIRSGATVEQVAAQAGTTASRVDRFAYPVLLERASVAEKARKARPAIDGITAATSVEDTVAATLAARGHDGDVTWDAFKDDEGWILALTWHVGRSENRAHWVFHPGSDGGTLSARDDAAAEIVDPALRILRPLRPVRPDTVPTVLIDPTVPTEPSRPVDTAPRSGHPAGSKLTTAPKPAAQQPRTPRPSRFGVDAAATEPSAAERIVEETVTDERTGVNPVITRREEVRTGTEPVRAASTPSPAARSSAAKSSRKGSRPAMPSWEDVLLGTRSNGH</sequence>
<dbReference type="Pfam" id="PF11268">
    <property type="entry name" value="DUF3071"/>
    <property type="match status" value="1"/>
</dbReference>
<feature type="compositionally biased region" description="Basic and acidic residues" evidence="1">
    <location>
        <begin position="278"/>
        <end position="289"/>
    </location>
</feature>
<dbReference type="InterPro" id="IPR047682">
    <property type="entry name" value="SepH-like"/>
</dbReference>
<protein>
    <recommendedName>
        <fullName evidence="2">DUF3071 domain-containing protein</fullName>
    </recommendedName>
</protein>
<reference evidence="3 4" key="1">
    <citation type="submission" date="2016-10" db="EMBL/GenBank/DDBJ databases">
        <authorList>
            <person name="de Groot N.N."/>
        </authorList>
    </citation>
    <scope>NUCLEOTIDE SEQUENCE [LARGE SCALE GENOMIC DNA]</scope>
    <source>
        <strain evidence="4">P4-7,KCTC 19426,CECT 7604</strain>
    </source>
</reference>
<feature type="region of interest" description="Disordered" evidence="1">
    <location>
        <begin position="214"/>
        <end position="349"/>
    </location>
</feature>
<dbReference type="InterPro" id="IPR021421">
    <property type="entry name" value="DUF3071"/>
</dbReference>
<dbReference type="RefSeq" id="WP_090474649.1">
    <property type="nucleotide sequence ID" value="NZ_LT629710.1"/>
</dbReference>
<dbReference type="NCBIfam" id="NF040712">
    <property type="entry name" value="SepH"/>
    <property type="match status" value="1"/>
</dbReference>
<gene>
    <name evidence="3" type="ORF">SAMN04515671_0754</name>
</gene>
<evidence type="ECO:0000313" key="3">
    <source>
        <dbReference type="EMBL" id="SDO37971.1"/>
    </source>
</evidence>
<keyword evidence="4" id="KW-1185">Reference proteome</keyword>
<dbReference type="STRING" id="1090615.SAMN04515671_0754"/>
<name>A0A1H0J3Q1_9ACTN</name>
<organism evidence="3 4">
    <name type="scientific">Nakamurella panacisegetis</name>
    <dbReference type="NCBI Taxonomy" id="1090615"/>
    <lineage>
        <taxon>Bacteria</taxon>
        <taxon>Bacillati</taxon>
        <taxon>Actinomycetota</taxon>
        <taxon>Actinomycetes</taxon>
        <taxon>Nakamurellales</taxon>
        <taxon>Nakamurellaceae</taxon>
        <taxon>Nakamurella</taxon>
    </lineage>
</organism>
<dbReference type="OrthoDB" id="5180791at2"/>
<dbReference type="AlphaFoldDB" id="A0A1H0J3Q1"/>
<proteinExistence type="predicted"/>
<evidence type="ECO:0000256" key="1">
    <source>
        <dbReference type="SAM" id="MobiDB-lite"/>
    </source>
</evidence>
<evidence type="ECO:0000259" key="2">
    <source>
        <dbReference type="Pfam" id="PF11268"/>
    </source>
</evidence>
<feature type="compositionally biased region" description="Low complexity" evidence="1">
    <location>
        <begin position="307"/>
        <end position="324"/>
    </location>
</feature>
<evidence type="ECO:0000313" key="4">
    <source>
        <dbReference type="Proteomes" id="UP000198741"/>
    </source>
</evidence>
<dbReference type="EMBL" id="LT629710">
    <property type="protein sequence ID" value="SDO37971.1"/>
    <property type="molecule type" value="Genomic_DNA"/>
</dbReference>
<accession>A0A1H0J3Q1</accession>